<comment type="caution">
    <text evidence="1">The sequence shown here is derived from an EMBL/GenBank/DDBJ whole genome shotgun (WGS) entry which is preliminary data.</text>
</comment>
<protein>
    <submittedName>
        <fullName evidence="1">Uncharacterized protein</fullName>
    </submittedName>
</protein>
<gene>
    <name evidence="1" type="primary">Acey_s0146.g2517</name>
    <name evidence="1" type="ORF">Y032_0146g2517</name>
</gene>
<dbReference type="EMBL" id="JARK01001482">
    <property type="protein sequence ID" value="EYB96812.1"/>
    <property type="molecule type" value="Genomic_DNA"/>
</dbReference>
<keyword evidence="2" id="KW-1185">Reference proteome</keyword>
<dbReference type="Proteomes" id="UP000024635">
    <property type="component" value="Unassembled WGS sequence"/>
</dbReference>
<organism evidence="1 2">
    <name type="scientific">Ancylostoma ceylanicum</name>
    <dbReference type="NCBI Taxonomy" id="53326"/>
    <lineage>
        <taxon>Eukaryota</taxon>
        <taxon>Metazoa</taxon>
        <taxon>Ecdysozoa</taxon>
        <taxon>Nematoda</taxon>
        <taxon>Chromadorea</taxon>
        <taxon>Rhabditida</taxon>
        <taxon>Rhabditina</taxon>
        <taxon>Rhabditomorpha</taxon>
        <taxon>Strongyloidea</taxon>
        <taxon>Ancylostomatidae</taxon>
        <taxon>Ancylostomatinae</taxon>
        <taxon>Ancylostoma</taxon>
    </lineage>
</organism>
<proteinExistence type="predicted"/>
<reference evidence="2" key="1">
    <citation type="journal article" date="2015" name="Nat. Genet.">
        <title>The genome and transcriptome of the zoonotic hookworm Ancylostoma ceylanicum identify infection-specific gene families.</title>
        <authorList>
            <person name="Schwarz E.M."/>
            <person name="Hu Y."/>
            <person name="Antoshechkin I."/>
            <person name="Miller M.M."/>
            <person name="Sternberg P.W."/>
            <person name="Aroian R.V."/>
        </authorList>
    </citation>
    <scope>NUCLEOTIDE SEQUENCE</scope>
    <source>
        <strain evidence="2">HY135</strain>
    </source>
</reference>
<dbReference type="AlphaFoldDB" id="A0A016T298"/>
<evidence type="ECO:0000313" key="2">
    <source>
        <dbReference type="Proteomes" id="UP000024635"/>
    </source>
</evidence>
<evidence type="ECO:0000313" key="1">
    <source>
        <dbReference type="EMBL" id="EYB96812.1"/>
    </source>
</evidence>
<accession>A0A016T298</accession>
<name>A0A016T298_9BILA</name>
<sequence>MYSGSQNDMIRGTAEDRISNYNSTTDLAIWMRFGDMIRVYVFFLLLDIGVNCFQAELPPSKCKSTVNDIMIARRYRDISASEEIILNRIVSKQFAM</sequence>